<accession>A0A521AHE0</accession>
<feature type="transmembrane region" description="Helical" evidence="5">
    <location>
        <begin position="444"/>
        <end position="462"/>
    </location>
</feature>
<feature type="domain" description="NADH:quinone oxidoreductase/Mrp antiporter transmembrane" evidence="7">
    <location>
        <begin position="124"/>
        <end position="418"/>
    </location>
</feature>
<dbReference type="GO" id="GO:0048038">
    <property type="term" value="F:quinone binding"/>
    <property type="evidence" value="ECO:0007669"/>
    <property type="project" value="UniProtKB-KW"/>
</dbReference>
<dbReference type="Pfam" id="PF00361">
    <property type="entry name" value="Proton_antipo_M"/>
    <property type="match status" value="1"/>
</dbReference>
<evidence type="ECO:0000256" key="1">
    <source>
        <dbReference type="ARBA" id="ARBA00004127"/>
    </source>
</evidence>
<protein>
    <recommendedName>
        <fullName evidence="5">NADH-quinone oxidoreductase subunit N</fullName>
        <ecNumber evidence="5">7.1.1.-</ecNumber>
    </recommendedName>
    <alternativeName>
        <fullName evidence="5">NADH dehydrogenase I subunit N</fullName>
    </alternativeName>
    <alternativeName>
        <fullName evidence="5">NDH-1 subunit N</fullName>
    </alternativeName>
</protein>
<feature type="transmembrane region" description="Helical" evidence="5">
    <location>
        <begin position="239"/>
        <end position="260"/>
    </location>
</feature>
<organism evidence="8 9">
    <name type="scientific">Balnearium lithotrophicum</name>
    <dbReference type="NCBI Taxonomy" id="223788"/>
    <lineage>
        <taxon>Bacteria</taxon>
        <taxon>Pseudomonadati</taxon>
        <taxon>Aquificota</taxon>
        <taxon>Aquificia</taxon>
        <taxon>Desulfurobacteriales</taxon>
        <taxon>Desulfurobacteriaceae</taxon>
        <taxon>Balnearium</taxon>
    </lineage>
</organism>
<dbReference type="OrthoDB" id="9807568at2"/>
<feature type="transmembrane region" description="Helical" evidence="5">
    <location>
        <begin position="130"/>
        <end position="149"/>
    </location>
</feature>
<comment type="similarity">
    <text evidence="5">Belongs to the complex I subunit 2 family.</text>
</comment>
<evidence type="ECO:0000256" key="5">
    <source>
        <dbReference type="HAMAP-Rule" id="MF_00445"/>
    </source>
</evidence>
<gene>
    <name evidence="5" type="primary">nuoN</name>
    <name evidence="8" type="ORF">SAMN06269117_101123</name>
</gene>
<dbReference type="Proteomes" id="UP000317315">
    <property type="component" value="Unassembled WGS sequence"/>
</dbReference>
<feature type="transmembrane region" description="Helical" evidence="5">
    <location>
        <begin position="107"/>
        <end position="124"/>
    </location>
</feature>
<feature type="transmembrane region" description="Helical" evidence="5">
    <location>
        <begin position="368"/>
        <end position="387"/>
    </location>
</feature>
<feature type="transmembrane region" description="Helical" evidence="5">
    <location>
        <begin position="298"/>
        <end position="317"/>
    </location>
</feature>
<feature type="transmembrane region" description="Helical" evidence="5">
    <location>
        <begin position="75"/>
        <end position="95"/>
    </location>
</feature>
<sequence>MELNLSLLFPEIFILTVAILSVIFDLLIPNRLKNKFFSVLSVSTLTVSIFLLVVFAPLSPQTAFFGFVKKDLLSVLSGVLIVFSALMTVFISYGYISRFKTDYIGEFYYTLLFSTFGALLMVSSNELSTLFVSLEVMSISIYILISLFKDDYRGKEAALKYFIMGSVGAAVIVYGFSILYGLSGSIVYDEVGKFLSKSGINLPVLLSLSLVVSGFLFKLGAVPFHGWTPDSYHGAPTPVTLFMGAVVKVASFVALIRLFYPVFLSLLESWGTLLAVIGVLSAFIGALMALNQENVKRMLAYSAISHTGVVLTAFSSLPSLSIFSVLFYVFAYAFMTIAAFGLVSLLSASGFKGERLSEWRNLYSRSPLIALSLVVAFMSLAGIPPLFGFWAKFYILVALIRAGKVAVAVAILIASVISLYFYLRPVVYAFMKEGESVEFSPNPIEYGAVIVTVLFLIVFGLFPEIVSQASILALSSFIRGMI</sequence>
<keyword evidence="3 5" id="KW-1133">Transmembrane helix</keyword>
<comment type="catalytic activity">
    <reaction evidence="5">
        <text>a quinone + NADH + 5 H(+)(in) = a quinol + NAD(+) + 4 H(+)(out)</text>
        <dbReference type="Rhea" id="RHEA:57888"/>
        <dbReference type="ChEBI" id="CHEBI:15378"/>
        <dbReference type="ChEBI" id="CHEBI:24646"/>
        <dbReference type="ChEBI" id="CHEBI:57540"/>
        <dbReference type="ChEBI" id="CHEBI:57945"/>
        <dbReference type="ChEBI" id="CHEBI:132124"/>
    </reaction>
</comment>
<feature type="transmembrane region" description="Helical" evidence="5">
    <location>
        <begin position="272"/>
        <end position="291"/>
    </location>
</feature>
<evidence type="ECO:0000259" key="7">
    <source>
        <dbReference type="Pfam" id="PF00361"/>
    </source>
</evidence>
<comment type="function">
    <text evidence="5">NDH-1 shuttles electrons from NADH, via FMN and iron-sulfur (Fe-S) centers, to quinones in the respiratory chain. The immediate electron acceptor for the enzyme in this species is believed to be ubiquinone. Couples the redox reaction to proton translocation (for every two electrons transferred, four hydrogen ions are translocated across the cytoplasmic membrane), and thus conserves the redox energy in a proton gradient.</text>
</comment>
<feature type="transmembrane region" description="Helical" evidence="5">
    <location>
        <begin position="393"/>
        <end position="423"/>
    </location>
</feature>
<comment type="subcellular location">
    <subcellularLocation>
        <location evidence="5">Cell membrane</location>
        <topology evidence="5">Multi-pass membrane protein</topology>
    </subcellularLocation>
    <subcellularLocation>
        <location evidence="1">Endomembrane system</location>
        <topology evidence="1">Multi-pass membrane protein</topology>
    </subcellularLocation>
    <subcellularLocation>
        <location evidence="6">Membrane</location>
        <topology evidence="6">Multi-pass membrane protein</topology>
    </subcellularLocation>
</comment>
<keyword evidence="9" id="KW-1185">Reference proteome</keyword>
<dbReference type="GO" id="GO:0005886">
    <property type="term" value="C:plasma membrane"/>
    <property type="evidence" value="ECO:0007669"/>
    <property type="project" value="UniProtKB-SubCell"/>
</dbReference>
<keyword evidence="5" id="KW-0830">Ubiquinone</keyword>
<keyword evidence="5" id="KW-0813">Transport</keyword>
<dbReference type="GO" id="GO:0050136">
    <property type="term" value="F:NADH dehydrogenase (quinone) (non-electrogenic) activity"/>
    <property type="evidence" value="ECO:0007669"/>
    <property type="project" value="UniProtKB-UniRule"/>
</dbReference>
<feature type="transmembrane region" description="Helical" evidence="5">
    <location>
        <begin position="202"/>
        <end position="227"/>
    </location>
</feature>
<dbReference type="RefSeq" id="WP_142933524.1">
    <property type="nucleotide sequence ID" value="NZ_FXTM01000001.1"/>
</dbReference>
<dbReference type="PANTHER" id="PTHR22773">
    <property type="entry name" value="NADH DEHYDROGENASE"/>
    <property type="match status" value="1"/>
</dbReference>
<keyword evidence="2 5" id="KW-0812">Transmembrane</keyword>
<name>A0A521AHE0_9BACT</name>
<dbReference type="GO" id="GO:0008137">
    <property type="term" value="F:NADH dehydrogenase (ubiquinone) activity"/>
    <property type="evidence" value="ECO:0007669"/>
    <property type="project" value="InterPro"/>
</dbReference>
<evidence type="ECO:0000256" key="3">
    <source>
        <dbReference type="ARBA" id="ARBA00022989"/>
    </source>
</evidence>
<feature type="transmembrane region" description="Helical" evidence="5">
    <location>
        <begin position="12"/>
        <end position="29"/>
    </location>
</feature>
<evidence type="ECO:0000313" key="8">
    <source>
        <dbReference type="EMBL" id="SMO34158.1"/>
    </source>
</evidence>
<keyword evidence="5" id="KW-0520">NAD</keyword>
<evidence type="ECO:0000256" key="6">
    <source>
        <dbReference type="RuleBase" id="RU000320"/>
    </source>
</evidence>
<reference evidence="8 9" key="1">
    <citation type="submission" date="2017-05" db="EMBL/GenBank/DDBJ databases">
        <authorList>
            <person name="Varghese N."/>
            <person name="Submissions S."/>
        </authorList>
    </citation>
    <scope>NUCLEOTIDE SEQUENCE [LARGE SCALE GENOMIC DNA]</scope>
    <source>
        <strain evidence="8 9">DSM 16304</strain>
    </source>
</reference>
<dbReference type="AlphaFoldDB" id="A0A521AHE0"/>
<feature type="transmembrane region" description="Helical" evidence="5">
    <location>
        <begin position="36"/>
        <end position="55"/>
    </location>
</feature>
<keyword evidence="4 5" id="KW-0472">Membrane</keyword>
<dbReference type="InterPro" id="IPR010096">
    <property type="entry name" value="NADH-Q_OxRdtase_suN/2"/>
</dbReference>
<dbReference type="EMBL" id="FXTM01000001">
    <property type="protein sequence ID" value="SMO34158.1"/>
    <property type="molecule type" value="Genomic_DNA"/>
</dbReference>
<dbReference type="EC" id="7.1.1.-" evidence="5"/>
<dbReference type="HAMAP" id="MF_00445">
    <property type="entry name" value="NDH1_NuoN_1"/>
    <property type="match status" value="1"/>
</dbReference>
<keyword evidence="5" id="KW-0874">Quinone</keyword>
<evidence type="ECO:0000256" key="2">
    <source>
        <dbReference type="ARBA" id="ARBA00022692"/>
    </source>
</evidence>
<dbReference type="NCBIfam" id="TIGR01770">
    <property type="entry name" value="NDH_I_N"/>
    <property type="match status" value="1"/>
</dbReference>
<dbReference type="InterPro" id="IPR001750">
    <property type="entry name" value="ND/Mrp_TM"/>
</dbReference>
<dbReference type="GO" id="GO:0042773">
    <property type="term" value="P:ATP synthesis coupled electron transport"/>
    <property type="evidence" value="ECO:0007669"/>
    <property type="project" value="InterPro"/>
</dbReference>
<feature type="transmembrane region" description="Helical" evidence="5">
    <location>
        <begin position="323"/>
        <end position="347"/>
    </location>
</feature>
<dbReference type="GO" id="GO:0012505">
    <property type="term" value="C:endomembrane system"/>
    <property type="evidence" value="ECO:0007669"/>
    <property type="project" value="UniProtKB-SubCell"/>
</dbReference>
<evidence type="ECO:0000313" key="9">
    <source>
        <dbReference type="Proteomes" id="UP000317315"/>
    </source>
</evidence>
<keyword evidence="5" id="KW-1003">Cell membrane</keyword>
<comment type="subunit">
    <text evidence="5">NDH-1 is composed of 14 different subunits. Subunits NuoA, H, J, K, L, M, N constitute the membrane sector of the complex.</text>
</comment>
<evidence type="ECO:0000256" key="4">
    <source>
        <dbReference type="ARBA" id="ARBA00023136"/>
    </source>
</evidence>
<keyword evidence="5" id="KW-1278">Translocase</keyword>
<proteinExistence type="inferred from homology"/>
<feature type="transmembrane region" description="Helical" evidence="5">
    <location>
        <begin position="161"/>
        <end position="182"/>
    </location>
</feature>